<organism evidence="4 5">
    <name type="scientific">Moryella indoligenes</name>
    <dbReference type="NCBI Taxonomy" id="371674"/>
    <lineage>
        <taxon>Bacteria</taxon>
        <taxon>Bacillati</taxon>
        <taxon>Bacillota</taxon>
        <taxon>Clostridia</taxon>
        <taxon>Lachnospirales</taxon>
        <taxon>Lachnospiraceae</taxon>
        <taxon>Moryella</taxon>
    </lineage>
</organism>
<sequence>MKIKFTGPCVPTATLVANEFIDRYMPSANGEYVKVYLYLLRHAEEEITTAEIADALELTEGDVRRALTRWKKDGLLAAQGETAGEALSGGELPQEPVLKEAGTTEQPEAMVCAAKQESPEAVTGTASGAENALLNPLPEIPDKSGVNFAKLRKDQEFTELLYVIQRYLSKIFSQTDSETIAYLYDVLKLPSELLVYLAERCAQNRKTSLRYFESVALDWYRRGIRTAEQAQHSADSYSTEVYAVMKAFGLKRRDPGTEELRYIRKWFEDYGFAKELVLLACDRTLLRAHNPSFVYADRILTEWHSAGIHTVEEAKRLEEERSAKRGRKSGAGEMQKNPRGGGTRFSNFEQRDDDIDALALQMMKKQLEQA</sequence>
<dbReference type="InterPro" id="IPR017019">
    <property type="entry name" value="DNA_replication_prd_bac"/>
</dbReference>
<evidence type="ECO:0000256" key="2">
    <source>
        <dbReference type="SAM" id="MobiDB-lite"/>
    </source>
</evidence>
<dbReference type="PANTHER" id="PTHR37293">
    <property type="entry name" value="PHAGE REPLICATION PROTEIN-RELATED"/>
    <property type="match status" value="1"/>
</dbReference>
<proteinExistence type="inferred from homology"/>
<evidence type="ECO:0000259" key="3">
    <source>
        <dbReference type="Pfam" id="PF07261"/>
    </source>
</evidence>
<dbReference type="PIRSF" id="PIRSF033722">
    <property type="entry name" value="DnaD_CA_C3587_prd"/>
    <property type="match status" value="1"/>
</dbReference>
<dbReference type="PANTHER" id="PTHR37293:SF5">
    <property type="entry name" value="DNA REPLICATION PROTEIN"/>
    <property type="match status" value="1"/>
</dbReference>
<feature type="domain" description="DnaB/C C-terminal" evidence="3">
    <location>
        <begin position="163"/>
        <end position="231"/>
    </location>
</feature>
<keyword evidence="5" id="KW-1185">Reference proteome</keyword>
<evidence type="ECO:0000256" key="1">
    <source>
        <dbReference type="ARBA" id="ARBA00093462"/>
    </source>
</evidence>
<dbReference type="InterPro" id="IPR006343">
    <property type="entry name" value="DnaB/C_C"/>
</dbReference>
<evidence type="ECO:0000313" key="4">
    <source>
        <dbReference type="EMBL" id="MDQ0152144.1"/>
    </source>
</evidence>
<evidence type="ECO:0000313" key="5">
    <source>
        <dbReference type="Proteomes" id="UP001241537"/>
    </source>
</evidence>
<feature type="domain" description="DnaB/C C-terminal" evidence="3">
    <location>
        <begin position="255"/>
        <end position="316"/>
    </location>
</feature>
<name>A0AAE3V9B0_9FIRM</name>
<dbReference type="RefSeq" id="WP_307253515.1">
    <property type="nucleotide sequence ID" value="NZ_JAUSTO010000004.1"/>
</dbReference>
<gene>
    <name evidence="4" type="ORF">J2S20_000829</name>
</gene>
<feature type="region of interest" description="Disordered" evidence="2">
    <location>
        <begin position="315"/>
        <end position="348"/>
    </location>
</feature>
<dbReference type="SUPFAM" id="SSF158499">
    <property type="entry name" value="DnaD domain-like"/>
    <property type="match status" value="2"/>
</dbReference>
<reference evidence="4" key="1">
    <citation type="submission" date="2023-07" db="EMBL/GenBank/DDBJ databases">
        <title>Genomic Encyclopedia of Type Strains, Phase IV (KMG-IV): sequencing the most valuable type-strain genomes for metagenomic binning, comparative biology and taxonomic classification.</title>
        <authorList>
            <person name="Goeker M."/>
        </authorList>
    </citation>
    <scope>NUCLEOTIDE SEQUENCE</scope>
    <source>
        <strain evidence="4">DSM 19659</strain>
    </source>
</reference>
<comment type="caution">
    <text evidence="4">The sequence shown here is derived from an EMBL/GenBank/DDBJ whole genome shotgun (WGS) entry which is preliminary data.</text>
</comment>
<accession>A0AAE3V9B0</accession>
<dbReference type="Gene3D" id="1.10.10.630">
    <property type="entry name" value="DnaD domain-like"/>
    <property type="match status" value="2"/>
</dbReference>
<dbReference type="NCBIfam" id="TIGR01446">
    <property type="entry name" value="DnaD_dom"/>
    <property type="match status" value="2"/>
</dbReference>
<dbReference type="Proteomes" id="UP001241537">
    <property type="component" value="Unassembled WGS sequence"/>
</dbReference>
<dbReference type="AlphaFoldDB" id="A0AAE3V9B0"/>
<dbReference type="InterPro" id="IPR053162">
    <property type="entry name" value="DnaD"/>
</dbReference>
<protein>
    <submittedName>
        <fullName evidence="4">DnaD/phage-associated family protein</fullName>
    </submittedName>
</protein>
<comment type="similarity">
    <text evidence="1">Belongs to the DnaB/DnaD family.</text>
</comment>
<dbReference type="EMBL" id="JAUSTO010000004">
    <property type="protein sequence ID" value="MDQ0152144.1"/>
    <property type="molecule type" value="Genomic_DNA"/>
</dbReference>
<dbReference type="Pfam" id="PF07261">
    <property type="entry name" value="DnaB_2"/>
    <property type="match status" value="2"/>
</dbReference>
<dbReference type="InterPro" id="IPR034829">
    <property type="entry name" value="DnaD-like_sf"/>
</dbReference>